<proteinExistence type="predicted"/>
<protein>
    <submittedName>
        <fullName evidence="1">Uncharacterized protein</fullName>
    </submittedName>
</protein>
<dbReference type="EMBL" id="AVOT02075424">
    <property type="protein sequence ID" value="MBW0564170.1"/>
    <property type="molecule type" value="Genomic_DNA"/>
</dbReference>
<sequence>MSNCAIITLESKSALTHLPPHRHMLMRLPLHRHMNMLLHTLPHMSMQPHRQTHTHPHMHMPMQPHCIRGIVRWALPVSSTKCQSHGGRVLSWMTW</sequence>
<accession>A0A9Q3PK64</accession>
<evidence type="ECO:0000313" key="2">
    <source>
        <dbReference type="Proteomes" id="UP000765509"/>
    </source>
</evidence>
<keyword evidence="2" id="KW-1185">Reference proteome</keyword>
<name>A0A9Q3PK64_9BASI</name>
<organism evidence="1 2">
    <name type="scientific">Austropuccinia psidii MF-1</name>
    <dbReference type="NCBI Taxonomy" id="1389203"/>
    <lineage>
        <taxon>Eukaryota</taxon>
        <taxon>Fungi</taxon>
        <taxon>Dikarya</taxon>
        <taxon>Basidiomycota</taxon>
        <taxon>Pucciniomycotina</taxon>
        <taxon>Pucciniomycetes</taxon>
        <taxon>Pucciniales</taxon>
        <taxon>Sphaerophragmiaceae</taxon>
        <taxon>Austropuccinia</taxon>
    </lineage>
</organism>
<dbReference type="Proteomes" id="UP000765509">
    <property type="component" value="Unassembled WGS sequence"/>
</dbReference>
<reference evidence="1" key="1">
    <citation type="submission" date="2021-03" db="EMBL/GenBank/DDBJ databases">
        <title>Draft genome sequence of rust myrtle Austropuccinia psidii MF-1, a brazilian biotype.</title>
        <authorList>
            <person name="Quecine M.C."/>
            <person name="Pachon D.M.R."/>
            <person name="Bonatelli M.L."/>
            <person name="Correr F.H."/>
            <person name="Franceschini L.M."/>
            <person name="Leite T.F."/>
            <person name="Margarido G.R.A."/>
            <person name="Almeida C.A."/>
            <person name="Ferrarezi J.A."/>
            <person name="Labate C.A."/>
        </authorList>
    </citation>
    <scope>NUCLEOTIDE SEQUENCE</scope>
    <source>
        <strain evidence="1">MF-1</strain>
    </source>
</reference>
<comment type="caution">
    <text evidence="1">The sequence shown here is derived from an EMBL/GenBank/DDBJ whole genome shotgun (WGS) entry which is preliminary data.</text>
</comment>
<gene>
    <name evidence="1" type="ORF">O181_103885</name>
</gene>
<evidence type="ECO:0000313" key="1">
    <source>
        <dbReference type="EMBL" id="MBW0564170.1"/>
    </source>
</evidence>
<dbReference type="AlphaFoldDB" id="A0A9Q3PK64"/>